<name>A0A367LBE2_9HYPO</name>
<reference evidence="2 3" key="1">
    <citation type="journal article" date="2015" name="BMC Genomics">
        <title>Insights from the genome of Ophiocordyceps polyrhachis-furcata to pathogenicity and host specificity in insect fungi.</title>
        <authorList>
            <person name="Wichadakul D."/>
            <person name="Kobmoo N."/>
            <person name="Ingsriswang S."/>
            <person name="Tangphatsornruang S."/>
            <person name="Chantasingh D."/>
            <person name="Luangsa-ard J.J."/>
            <person name="Eurwilaichitr L."/>
        </authorList>
    </citation>
    <scope>NUCLEOTIDE SEQUENCE [LARGE SCALE GENOMIC DNA]</scope>
    <source>
        <strain evidence="2 3">BCC 54312</strain>
    </source>
</reference>
<accession>A0A367LBE2</accession>
<keyword evidence="3" id="KW-1185">Reference proteome</keyword>
<feature type="compositionally biased region" description="Polar residues" evidence="1">
    <location>
        <begin position="43"/>
        <end position="52"/>
    </location>
</feature>
<evidence type="ECO:0000256" key="1">
    <source>
        <dbReference type="SAM" id="MobiDB-lite"/>
    </source>
</evidence>
<protein>
    <submittedName>
        <fullName evidence="2">Uncharacterized protein</fullName>
    </submittedName>
</protein>
<dbReference type="AlphaFoldDB" id="A0A367LBE2"/>
<comment type="caution">
    <text evidence="2">The sequence shown here is derived from an EMBL/GenBank/DDBJ whole genome shotgun (WGS) entry which is preliminary data.</text>
</comment>
<gene>
    <name evidence="2" type="ORF">L249_7672</name>
</gene>
<evidence type="ECO:0000313" key="3">
    <source>
        <dbReference type="Proteomes" id="UP000253664"/>
    </source>
</evidence>
<organism evidence="2 3">
    <name type="scientific">Ophiocordyceps polyrhachis-furcata BCC 54312</name>
    <dbReference type="NCBI Taxonomy" id="1330021"/>
    <lineage>
        <taxon>Eukaryota</taxon>
        <taxon>Fungi</taxon>
        <taxon>Dikarya</taxon>
        <taxon>Ascomycota</taxon>
        <taxon>Pezizomycotina</taxon>
        <taxon>Sordariomycetes</taxon>
        <taxon>Hypocreomycetidae</taxon>
        <taxon>Hypocreales</taxon>
        <taxon>Ophiocordycipitaceae</taxon>
        <taxon>Ophiocordyceps</taxon>
    </lineage>
</organism>
<proteinExistence type="predicted"/>
<sequence>MGDDVLYDSPHLTHCGASKQRAGQQTAVCLSSLLPNRKAPFTTITTDATHSTKPPGPAQARDPLRRQFTRRNLDV</sequence>
<evidence type="ECO:0000313" key="2">
    <source>
        <dbReference type="EMBL" id="RCI11758.1"/>
    </source>
</evidence>
<feature type="region of interest" description="Disordered" evidence="1">
    <location>
        <begin position="43"/>
        <end position="75"/>
    </location>
</feature>
<dbReference type="Proteomes" id="UP000253664">
    <property type="component" value="Unassembled WGS sequence"/>
</dbReference>
<dbReference type="EMBL" id="LKCN02000010">
    <property type="protein sequence ID" value="RCI11758.1"/>
    <property type="molecule type" value="Genomic_DNA"/>
</dbReference>